<evidence type="ECO:0000259" key="1">
    <source>
        <dbReference type="PROSITE" id="PS50011"/>
    </source>
</evidence>
<dbReference type="GO" id="GO:0004672">
    <property type="term" value="F:protein kinase activity"/>
    <property type="evidence" value="ECO:0007669"/>
    <property type="project" value="InterPro"/>
</dbReference>
<dbReference type="GeneID" id="80892187"/>
<dbReference type="PROSITE" id="PS50011">
    <property type="entry name" value="PROTEIN_KINASE_DOM"/>
    <property type="match status" value="1"/>
</dbReference>
<dbReference type="AlphaFoldDB" id="A0A9W8QKY6"/>
<protein>
    <recommendedName>
        <fullName evidence="1">Protein kinase domain-containing protein</fullName>
    </recommendedName>
</protein>
<evidence type="ECO:0000313" key="2">
    <source>
        <dbReference type="EMBL" id="KAJ4163288.1"/>
    </source>
</evidence>
<dbReference type="Gene3D" id="1.10.510.10">
    <property type="entry name" value="Transferase(Phosphotransferase) domain 1"/>
    <property type="match status" value="1"/>
</dbReference>
<proteinExistence type="predicted"/>
<comment type="caution">
    <text evidence="2">The sequence shown here is derived from an EMBL/GenBank/DDBJ whole genome shotgun (WGS) entry which is preliminary data.</text>
</comment>
<dbReference type="RefSeq" id="XP_056058203.1">
    <property type="nucleotide sequence ID" value="XM_056202671.1"/>
</dbReference>
<organism evidence="2 3">
    <name type="scientific">Akanthomyces muscarius</name>
    <name type="common">Entomopathogenic fungus</name>
    <name type="synonym">Lecanicillium muscarium</name>
    <dbReference type="NCBI Taxonomy" id="2231603"/>
    <lineage>
        <taxon>Eukaryota</taxon>
        <taxon>Fungi</taxon>
        <taxon>Dikarya</taxon>
        <taxon>Ascomycota</taxon>
        <taxon>Pezizomycotina</taxon>
        <taxon>Sordariomycetes</taxon>
        <taxon>Hypocreomycetidae</taxon>
        <taxon>Hypocreales</taxon>
        <taxon>Cordycipitaceae</taxon>
        <taxon>Akanthomyces</taxon>
    </lineage>
</organism>
<dbReference type="KEGG" id="amus:LMH87_005028"/>
<keyword evidence="3" id="KW-1185">Reference proteome</keyword>
<dbReference type="EMBL" id="JAJHUN010000001">
    <property type="protein sequence ID" value="KAJ4163288.1"/>
    <property type="molecule type" value="Genomic_DNA"/>
</dbReference>
<feature type="domain" description="Protein kinase" evidence="1">
    <location>
        <begin position="1"/>
        <end position="104"/>
    </location>
</feature>
<dbReference type="GO" id="GO:0005524">
    <property type="term" value="F:ATP binding"/>
    <property type="evidence" value="ECO:0007669"/>
    <property type="project" value="InterPro"/>
</dbReference>
<dbReference type="SUPFAM" id="SSF56112">
    <property type="entry name" value="Protein kinase-like (PK-like)"/>
    <property type="match status" value="1"/>
</dbReference>
<evidence type="ECO:0000313" key="3">
    <source>
        <dbReference type="Proteomes" id="UP001144673"/>
    </source>
</evidence>
<gene>
    <name evidence="2" type="ORF">LMH87_005028</name>
</gene>
<name>A0A9W8QKY6_AKAMU</name>
<dbReference type="Proteomes" id="UP001144673">
    <property type="component" value="Chromosome 1"/>
</dbReference>
<dbReference type="InterPro" id="IPR000719">
    <property type="entry name" value="Prot_kinase_dom"/>
</dbReference>
<accession>A0A9W8QKY6</accession>
<sequence length="104" mass="11721">MSPSQVYAAEGLLLPRPAPLLQPGLSLASASMPQSHTPLDSYKIRAMAAEIAKAIAWLESIGLVHGDRRRPKMLLDQRGHLELTDFRQLSSSRRLRRHPWSAWR</sequence>
<reference evidence="2" key="1">
    <citation type="journal article" date="2023" name="Access Microbiol">
        <title>De-novo genome assembly for Akanthomyces muscarius, a biocontrol agent of insect agricultural pests.</title>
        <authorList>
            <person name="Erdos Z."/>
            <person name="Studholme D.J."/>
            <person name="Raymond B."/>
            <person name="Sharma M."/>
        </authorList>
    </citation>
    <scope>NUCLEOTIDE SEQUENCE</scope>
    <source>
        <strain evidence="2">Ve6</strain>
    </source>
</reference>
<dbReference type="InterPro" id="IPR011009">
    <property type="entry name" value="Kinase-like_dom_sf"/>
</dbReference>